<evidence type="ECO:0000313" key="2">
    <source>
        <dbReference type="Proteomes" id="UP000219775"/>
    </source>
</evidence>
<proteinExistence type="predicted"/>
<comment type="caution">
    <text evidence="1">The sequence shown here is derived from an EMBL/GenBank/DDBJ whole genome shotgun (WGS) entry which is preliminary data.</text>
</comment>
<gene>
    <name evidence="1" type="ORF">CN613_29695</name>
</gene>
<sequence>MGKDVWSFTPAELYTLAGAAGVTYIFGLQEREILALTDEDCITKATAKLKDKGLITENNGLTPAAFQLIELLKAYQESQEYTRINNLLIGFLPQDKDRVAVLTERKQNEEYEIHYIAKRDVYFSLLERIPFLMREPREIEDTFFTKKMTEKEQQTFEEMDLSEKDLLAIETVSRSRSRRGEDRGKWECFLYFTEGKDFIQIEVERKRYEWASLYAVNKRLYDVLKMPYKKISDPRQFSLGGRN</sequence>
<evidence type="ECO:0000313" key="1">
    <source>
        <dbReference type="EMBL" id="PEM57211.1"/>
    </source>
</evidence>
<protein>
    <submittedName>
        <fullName evidence="1">DUF5081 domain-containing protein</fullName>
    </submittedName>
</protein>
<name>A0A2B5RC90_9BACI</name>
<dbReference type="AlphaFoldDB" id="A0A2B5RC90"/>
<accession>A0A2B5RC90</accession>
<dbReference type="EMBL" id="NUDP01000287">
    <property type="protein sequence ID" value="PEM57211.1"/>
    <property type="molecule type" value="Genomic_DNA"/>
</dbReference>
<dbReference type="Pfam" id="PF16887">
    <property type="entry name" value="DUF5081"/>
    <property type="match status" value="1"/>
</dbReference>
<organism evidence="1 2">
    <name type="scientific">Bacillus pseudomycoides</name>
    <dbReference type="NCBI Taxonomy" id="64104"/>
    <lineage>
        <taxon>Bacteria</taxon>
        <taxon>Bacillati</taxon>
        <taxon>Bacillota</taxon>
        <taxon>Bacilli</taxon>
        <taxon>Bacillales</taxon>
        <taxon>Bacillaceae</taxon>
        <taxon>Bacillus</taxon>
        <taxon>Bacillus cereus group</taxon>
    </lineage>
</organism>
<dbReference type="InterPro" id="IPR031682">
    <property type="entry name" value="EsaE"/>
</dbReference>
<reference evidence="1 2" key="1">
    <citation type="submission" date="2017-09" db="EMBL/GenBank/DDBJ databases">
        <title>Large-scale bioinformatics analysis of Bacillus genomes uncovers conserved roles of natural products in bacterial physiology.</title>
        <authorList>
            <consortium name="Agbiome Team Llc"/>
            <person name="Bleich R.M."/>
            <person name="Grubbs K.J."/>
            <person name="Santa Maria K.C."/>
            <person name="Allen S.E."/>
            <person name="Farag S."/>
            <person name="Shank E.A."/>
            <person name="Bowers A."/>
        </authorList>
    </citation>
    <scope>NUCLEOTIDE SEQUENCE [LARGE SCALE GENOMIC DNA]</scope>
    <source>
        <strain evidence="1 2">AFS009893</strain>
    </source>
</reference>
<dbReference type="RefSeq" id="WP_097850142.1">
    <property type="nucleotide sequence ID" value="NZ_NUBH01000062.1"/>
</dbReference>
<dbReference type="Proteomes" id="UP000219775">
    <property type="component" value="Unassembled WGS sequence"/>
</dbReference>